<dbReference type="Pfam" id="PF00561">
    <property type="entry name" value="Abhydrolase_1"/>
    <property type="match status" value="1"/>
</dbReference>
<feature type="domain" description="AB hydrolase-1" evidence="2">
    <location>
        <begin position="88"/>
        <end position="220"/>
    </location>
</feature>
<evidence type="ECO:0000256" key="1">
    <source>
        <dbReference type="SAM" id="SignalP"/>
    </source>
</evidence>
<evidence type="ECO:0000259" key="2">
    <source>
        <dbReference type="Pfam" id="PF00561"/>
    </source>
</evidence>
<proteinExistence type="predicted"/>
<dbReference type="PANTHER" id="PTHR43798">
    <property type="entry name" value="MONOACYLGLYCEROL LIPASE"/>
    <property type="match status" value="1"/>
</dbReference>
<sequence>MTKSMRRLVLAGWILGATGAAGAASAAQGAAFQPCDDAAGKPALAGSLCAVEQVPGDPSGLAGAPAADVRLFVRKFPAPGKTRGQVWLIAGGPGESGASFYGLVPQLRKAFPGFDLVMPDHRGTGFSTRLCPNEEGPASAGGTALAGAEWASCFRRLNENPAYARQFSETNAAHDLKALLERSPRKGKTFLYGVSYGTQLVLRTLALGAADVDGVVLDSLVPLQDDATADLSRRSLVTDAVGRAWLGRCDSDAHCRGQVGEPAETAYRRLLVRLESDTALREAVPGKNLRRFFGAMLDVPVAAAMMPHIVKDMNAGKGGWLKHAIGAIEHEAARLGSFPQSPPSIPLVSMISVAENNLRPGMRAEDVKAEEKDLLFVSPLPALLVEPGLPVYARDAQFNRPPARLPRTLVIQAALDPKTPHGAALRHAEVLRKAGPVEVTTVENGAHFVLWTMPSCFEQAARAFVDGAPQPEAVCRNQTVYVTGS</sequence>
<keyword evidence="1" id="KW-0732">Signal</keyword>
<organism evidence="4 5">
    <name type="scientific">Massilia haematophila</name>
    <dbReference type="NCBI Taxonomy" id="457923"/>
    <lineage>
        <taxon>Bacteria</taxon>
        <taxon>Pseudomonadati</taxon>
        <taxon>Pseudomonadota</taxon>
        <taxon>Betaproteobacteria</taxon>
        <taxon>Burkholderiales</taxon>
        <taxon>Oxalobacteraceae</taxon>
        <taxon>Telluria group</taxon>
        <taxon>Massilia</taxon>
    </lineage>
</organism>
<accession>A0ABV7PK24</accession>
<protein>
    <submittedName>
        <fullName evidence="4">Alpha/beta fold hydrolase</fullName>
    </submittedName>
</protein>
<dbReference type="Gene3D" id="3.40.50.1820">
    <property type="entry name" value="alpha/beta hydrolase"/>
    <property type="match status" value="1"/>
</dbReference>
<feature type="domain" description="Peptidase S33 tripeptidyl aminopeptidase-like C-terminal" evidence="3">
    <location>
        <begin position="390"/>
        <end position="468"/>
    </location>
</feature>
<dbReference type="GO" id="GO:0016787">
    <property type="term" value="F:hydrolase activity"/>
    <property type="evidence" value="ECO:0007669"/>
    <property type="project" value="UniProtKB-KW"/>
</dbReference>
<keyword evidence="5" id="KW-1185">Reference proteome</keyword>
<dbReference type="InterPro" id="IPR050266">
    <property type="entry name" value="AB_hydrolase_sf"/>
</dbReference>
<keyword evidence="4" id="KW-0378">Hydrolase</keyword>
<dbReference type="EMBL" id="JBHRVV010000001">
    <property type="protein sequence ID" value="MFC3458518.1"/>
    <property type="molecule type" value="Genomic_DNA"/>
</dbReference>
<evidence type="ECO:0000313" key="4">
    <source>
        <dbReference type="EMBL" id="MFC3458518.1"/>
    </source>
</evidence>
<dbReference type="InterPro" id="IPR013595">
    <property type="entry name" value="Pept_S33_TAP-like_C"/>
</dbReference>
<gene>
    <name evidence="4" type="ORF">ACFOPH_09690</name>
</gene>
<dbReference type="Pfam" id="PF08386">
    <property type="entry name" value="Abhydrolase_4"/>
    <property type="match status" value="1"/>
</dbReference>
<dbReference type="SUPFAM" id="SSF53474">
    <property type="entry name" value="alpha/beta-Hydrolases"/>
    <property type="match status" value="1"/>
</dbReference>
<dbReference type="RefSeq" id="WP_379734967.1">
    <property type="nucleotide sequence ID" value="NZ_JBHRVV010000001.1"/>
</dbReference>
<dbReference type="Proteomes" id="UP001595665">
    <property type="component" value="Unassembled WGS sequence"/>
</dbReference>
<dbReference type="PANTHER" id="PTHR43798:SF27">
    <property type="entry name" value="HYDROLASE ALPHA_BETA HYDROLASE FOLD FAMILY"/>
    <property type="match status" value="1"/>
</dbReference>
<evidence type="ECO:0000313" key="5">
    <source>
        <dbReference type="Proteomes" id="UP001595665"/>
    </source>
</evidence>
<dbReference type="InterPro" id="IPR000073">
    <property type="entry name" value="AB_hydrolase_1"/>
</dbReference>
<reference evidence="5" key="1">
    <citation type="journal article" date="2019" name="Int. J. Syst. Evol. Microbiol.">
        <title>The Global Catalogue of Microorganisms (GCM) 10K type strain sequencing project: providing services to taxonomists for standard genome sequencing and annotation.</title>
        <authorList>
            <consortium name="The Broad Institute Genomics Platform"/>
            <consortium name="The Broad Institute Genome Sequencing Center for Infectious Disease"/>
            <person name="Wu L."/>
            <person name="Ma J."/>
        </authorList>
    </citation>
    <scope>NUCLEOTIDE SEQUENCE [LARGE SCALE GENOMIC DNA]</scope>
    <source>
        <strain evidence="5">CCM 7480</strain>
    </source>
</reference>
<name>A0ABV7PK24_9BURK</name>
<feature type="signal peptide" evidence="1">
    <location>
        <begin position="1"/>
        <end position="23"/>
    </location>
</feature>
<comment type="caution">
    <text evidence="4">The sequence shown here is derived from an EMBL/GenBank/DDBJ whole genome shotgun (WGS) entry which is preliminary data.</text>
</comment>
<evidence type="ECO:0000259" key="3">
    <source>
        <dbReference type="Pfam" id="PF08386"/>
    </source>
</evidence>
<feature type="chain" id="PRO_5045297672" evidence="1">
    <location>
        <begin position="24"/>
        <end position="485"/>
    </location>
</feature>
<dbReference type="InterPro" id="IPR029058">
    <property type="entry name" value="AB_hydrolase_fold"/>
</dbReference>